<keyword evidence="3 4" id="KW-0975">Bacterial flagellum</keyword>
<sequence>MIGSISPVGTQLLSKPTSIVPEAGAAAGAGVASSFAAALADAAAQTQATLRQAEQLSLAGLQGKADTREVVDAVMSAEQALQAAVAIRDKIVTAYLEVSRMGI</sequence>
<evidence type="ECO:0000256" key="3">
    <source>
        <dbReference type="ARBA" id="ARBA00023143"/>
    </source>
</evidence>
<dbReference type="InterPro" id="IPR001624">
    <property type="entry name" value="FliE"/>
</dbReference>
<evidence type="ECO:0000313" key="6">
    <source>
        <dbReference type="Proteomes" id="UP000532373"/>
    </source>
</evidence>
<dbReference type="Proteomes" id="UP000532373">
    <property type="component" value="Unassembled WGS sequence"/>
</dbReference>
<dbReference type="EMBL" id="JACHGI010000005">
    <property type="protein sequence ID" value="MBB6467285.1"/>
    <property type="molecule type" value="Genomic_DNA"/>
</dbReference>
<keyword evidence="5" id="KW-0282">Flagellum</keyword>
<proteinExistence type="inferred from homology"/>
<protein>
    <recommendedName>
        <fullName evidence="4">Flagellar hook-basal body complex protein FliE</fullName>
    </recommendedName>
</protein>
<evidence type="ECO:0000256" key="2">
    <source>
        <dbReference type="ARBA" id="ARBA00009272"/>
    </source>
</evidence>
<gene>
    <name evidence="4" type="primary">fliE</name>
    <name evidence="5" type="ORF">HNQ96_003164</name>
</gene>
<name>A0A8E1WH13_9HYPH</name>
<dbReference type="Pfam" id="PF02049">
    <property type="entry name" value="FliE"/>
    <property type="match status" value="1"/>
</dbReference>
<keyword evidence="5" id="KW-0966">Cell projection</keyword>
<comment type="similarity">
    <text evidence="2 4">Belongs to the FliE family.</text>
</comment>
<comment type="subcellular location">
    <subcellularLocation>
        <location evidence="1 4">Bacterial flagellum basal body</location>
    </subcellularLocation>
</comment>
<evidence type="ECO:0000313" key="5">
    <source>
        <dbReference type="EMBL" id="MBB6467285.1"/>
    </source>
</evidence>
<dbReference type="GO" id="GO:0071973">
    <property type="term" value="P:bacterial-type flagellum-dependent cell motility"/>
    <property type="evidence" value="ECO:0007669"/>
    <property type="project" value="InterPro"/>
</dbReference>
<dbReference type="RefSeq" id="WP_184769682.1">
    <property type="nucleotide sequence ID" value="NZ_JACHGI010000005.1"/>
</dbReference>
<dbReference type="PANTHER" id="PTHR34653">
    <property type="match status" value="1"/>
</dbReference>
<evidence type="ECO:0000256" key="1">
    <source>
        <dbReference type="ARBA" id="ARBA00004117"/>
    </source>
</evidence>
<dbReference type="GO" id="GO:0009425">
    <property type="term" value="C:bacterial-type flagellum basal body"/>
    <property type="evidence" value="ECO:0007669"/>
    <property type="project" value="UniProtKB-SubCell"/>
</dbReference>
<organism evidence="5 6">
    <name type="scientific">Aminobacter carboxidus</name>
    <dbReference type="NCBI Taxonomy" id="376165"/>
    <lineage>
        <taxon>Bacteria</taxon>
        <taxon>Pseudomonadati</taxon>
        <taxon>Pseudomonadota</taxon>
        <taxon>Alphaproteobacteria</taxon>
        <taxon>Hyphomicrobiales</taxon>
        <taxon>Phyllobacteriaceae</taxon>
        <taxon>Aminobacter</taxon>
    </lineage>
</organism>
<dbReference type="AlphaFoldDB" id="A0A8E1WH13"/>
<dbReference type="HAMAP" id="MF_00724">
    <property type="entry name" value="FliE"/>
    <property type="match status" value="1"/>
</dbReference>
<dbReference type="GO" id="GO:0003774">
    <property type="term" value="F:cytoskeletal motor activity"/>
    <property type="evidence" value="ECO:0007669"/>
    <property type="project" value="InterPro"/>
</dbReference>
<accession>A0A8E1WH13</accession>
<comment type="caution">
    <text evidence="5">The sequence shown here is derived from an EMBL/GenBank/DDBJ whole genome shotgun (WGS) entry which is preliminary data.</text>
</comment>
<reference evidence="5 6" key="1">
    <citation type="submission" date="2020-08" db="EMBL/GenBank/DDBJ databases">
        <title>Genomic Encyclopedia of Type Strains, Phase IV (KMG-IV): sequencing the most valuable type-strain genomes for metagenomic binning, comparative biology and taxonomic classification.</title>
        <authorList>
            <person name="Goeker M."/>
        </authorList>
    </citation>
    <scope>NUCLEOTIDE SEQUENCE [LARGE SCALE GENOMIC DNA]</scope>
    <source>
        <strain evidence="5 6">DSM 17454</strain>
    </source>
</reference>
<dbReference type="PANTHER" id="PTHR34653:SF1">
    <property type="entry name" value="FLAGELLAR HOOK-BASAL BODY COMPLEX PROTEIN FLIE"/>
    <property type="match status" value="1"/>
</dbReference>
<dbReference type="GO" id="GO:0005198">
    <property type="term" value="F:structural molecule activity"/>
    <property type="evidence" value="ECO:0007669"/>
    <property type="project" value="InterPro"/>
</dbReference>
<evidence type="ECO:0000256" key="4">
    <source>
        <dbReference type="HAMAP-Rule" id="MF_00724"/>
    </source>
</evidence>
<keyword evidence="5" id="KW-0969">Cilium</keyword>